<protein>
    <recommendedName>
        <fullName evidence="7">inositol-1,4-bisphosphate 1-phosphatase</fullName>
        <ecNumber evidence="7">3.1.3.57</ecNumber>
    </recommendedName>
</protein>
<evidence type="ECO:0000256" key="6">
    <source>
        <dbReference type="ARBA" id="ARBA00044478"/>
    </source>
</evidence>
<evidence type="ECO:0000256" key="5">
    <source>
        <dbReference type="ARBA" id="ARBA00044465"/>
    </source>
</evidence>
<reference evidence="10 11" key="1">
    <citation type="submission" date="2025-04" db="UniProtKB">
        <authorList>
            <consortium name="RefSeq"/>
        </authorList>
    </citation>
    <scope>IDENTIFICATION</scope>
</reference>
<evidence type="ECO:0000256" key="7">
    <source>
        <dbReference type="ARBA" id="ARBA00044519"/>
    </source>
</evidence>
<dbReference type="InterPro" id="IPR050725">
    <property type="entry name" value="CysQ/Inositol_MonoPase"/>
</dbReference>
<dbReference type="RefSeq" id="XP_011505475.1">
    <property type="nucleotide sequence ID" value="XM_011507173.1"/>
</dbReference>
<dbReference type="GO" id="GO:0004441">
    <property type="term" value="F:inositol-1,4-bisphosphate 1-phosphatase activity"/>
    <property type="evidence" value="ECO:0007669"/>
    <property type="project" value="UniProtKB-EC"/>
</dbReference>
<feature type="binding site" evidence="8">
    <location>
        <position position="82"/>
    </location>
    <ligand>
        <name>Mg(2+)</name>
        <dbReference type="ChEBI" id="CHEBI:18420"/>
        <label>1</label>
        <note>catalytic</note>
    </ligand>
</feature>
<evidence type="ECO:0000313" key="11">
    <source>
        <dbReference type="RefSeq" id="XP_011505475.1"/>
    </source>
</evidence>
<proteinExistence type="inferred from homology"/>
<dbReference type="InterPro" id="IPR020550">
    <property type="entry name" value="Inositol_monophosphatase_CS"/>
</dbReference>
<name>A0AAJ6YW63_9HYME</name>
<evidence type="ECO:0000256" key="4">
    <source>
        <dbReference type="ARBA" id="ARBA00022842"/>
    </source>
</evidence>
<dbReference type="SUPFAM" id="SSF56655">
    <property type="entry name" value="Carbohydrate phosphatase"/>
    <property type="match status" value="1"/>
</dbReference>
<keyword evidence="2" id="KW-0452">Lithium</keyword>
<dbReference type="RefSeq" id="XP_011505474.1">
    <property type="nucleotide sequence ID" value="XM_011507172.1"/>
</dbReference>
<dbReference type="PROSITE" id="PS00629">
    <property type="entry name" value="IMP_1"/>
    <property type="match status" value="1"/>
</dbReference>
<evidence type="ECO:0000256" key="1">
    <source>
        <dbReference type="ARBA" id="ARBA00009759"/>
    </source>
</evidence>
<dbReference type="AlphaFoldDB" id="A0AAJ6YW63"/>
<organism evidence="9 10">
    <name type="scientific">Ceratosolen solmsi marchali</name>
    <dbReference type="NCBI Taxonomy" id="326594"/>
    <lineage>
        <taxon>Eukaryota</taxon>
        <taxon>Metazoa</taxon>
        <taxon>Ecdysozoa</taxon>
        <taxon>Arthropoda</taxon>
        <taxon>Hexapoda</taxon>
        <taxon>Insecta</taxon>
        <taxon>Pterygota</taxon>
        <taxon>Neoptera</taxon>
        <taxon>Endopterygota</taxon>
        <taxon>Hymenoptera</taxon>
        <taxon>Apocrita</taxon>
        <taxon>Proctotrupomorpha</taxon>
        <taxon>Chalcidoidea</taxon>
        <taxon>Agaonidae</taxon>
        <taxon>Agaoninae</taxon>
        <taxon>Ceratosolen</taxon>
    </lineage>
</organism>
<keyword evidence="3 8" id="KW-0479">Metal-binding</keyword>
<sequence length="366" mass="40450">MKDGSRLLRVLLKVSEKAANIARICRQNKALFTLLIQEKSAQEKNPRFFQDFKTLADVLIQETIRHDIGLEFPELADAVKGEENNVFSNTLGETIIVKICSSSEKTAELLRKVLDDDQTTAELLSEEVHKNIVLTDVAIDPINIPTDFETDISDLGIWIDPIDSTADYINGGEVIDKITGLHMSGLRCVTVLIGAYCRSSGLPVIGVVNQPFYSQIETQWKGMCYWGFSDNSISCCSIPNNDEPPNKIVLISRVEDPSIKLKLEEAQFKTVEVAGAGYKLISVALGQAAAYVLSKSSTYRWDICAPHCILKSQGGSILDFKKYINNSDCYTATIKYSGFDNEISNDGGLIAFQDTKTLDILTNVLC</sequence>
<dbReference type="GO" id="GO:0046854">
    <property type="term" value="P:phosphatidylinositol phosphate biosynthetic process"/>
    <property type="evidence" value="ECO:0007669"/>
    <property type="project" value="InterPro"/>
</dbReference>
<dbReference type="InterPro" id="IPR000760">
    <property type="entry name" value="Inositol_monophosphatase-like"/>
</dbReference>
<keyword evidence="9" id="KW-1185">Reference proteome</keyword>
<dbReference type="GO" id="GO:0046872">
    <property type="term" value="F:metal ion binding"/>
    <property type="evidence" value="ECO:0007669"/>
    <property type="project" value="UniProtKB-KW"/>
</dbReference>
<evidence type="ECO:0000256" key="8">
    <source>
        <dbReference type="PIRSR" id="PIRSR600760-2"/>
    </source>
</evidence>
<evidence type="ECO:0000313" key="10">
    <source>
        <dbReference type="RefSeq" id="XP_011505474.1"/>
    </source>
</evidence>
<evidence type="ECO:0000256" key="2">
    <source>
        <dbReference type="ARBA" id="ARBA00022671"/>
    </source>
</evidence>
<feature type="binding site" evidence="8">
    <location>
        <position position="302"/>
    </location>
    <ligand>
        <name>Mg(2+)</name>
        <dbReference type="ChEBI" id="CHEBI:18420"/>
        <label>1</label>
        <note>catalytic</note>
    </ligand>
</feature>
<dbReference type="EC" id="3.1.3.57" evidence="7"/>
<feature type="binding site" evidence="8">
    <location>
        <position position="163"/>
    </location>
    <ligand>
        <name>Mg(2+)</name>
        <dbReference type="ChEBI" id="CHEBI:18420"/>
        <label>1</label>
        <note>catalytic</note>
    </ligand>
</feature>
<dbReference type="Pfam" id="PF00459">
    <property type="entry name" value="Inositol_P"/>
    <property type="match status" value="1"/>
</dbReference>
<dbReference type="InterPro" id="IPR020583">
    <property type="entry name" value="Inositol_monoP_metal-BS"/>
</dbReference>
<dbReference type="KEGG" id="csol:105368207"/>
<dbReference type="Gene3D" id="3.30.540.10">
    <property type="entry name" value="Fructose-1,6-Bisphosphatase, subunit A, domain 1"/>
    <property type="match status" value="1"/>
</dbReference>
<accession>A0AAJ6YW63</accession>
<comment type="cofactor">
    <cofactor evidence="8">
        <name>Mg(2+)</name>
        <dbReference type="ChEBI" id="CHEBI:18420"/>
    </cofactor>
</comment>
<keyword evidence="4 8" id="KW-0460">Magnesium</keyword>
<gene>
    <name evidence="10 11" type="primary">LOC105368207</name>
</gene>
<feature type="binding site" evidence="8">
    <location>
        <position position="160"/>
    </location>
    <ligand>
        <name>Mg(2+)</name>
        <dbReference type="ChEBI" id="CHEBI:18420"/>
        <label>1</label>
        <note>catalytic</note>
    </ligand>
</feature>
<evidence type="ECO:0000256" key="3">
    <source>
        <dbReference type="ARBA" id="ARBA00022723"/>
    </source>
</evidence>
<dbReference type="GeneID" id="105368207"/>
<dbReference type="PANTHER" id="PTHR43028">
    <property type="entry name" value="3'(2'),5'-BISPHOSPHATE NUCLEOTIDASE 1"/>
    <property type="match status" value="1"/>
</dbReference>
<dbReference type="Proteomes" id="UP000695007">
    <property type="component" value="Unplaced"/>
</dbReference>
<comment type="similarity">
    <text evidence="1">Belongs to the inositol monophosphatase superfamily.</text>
</comment>
<comment type="catalytic activity">
    <reaction evidence="5">
        <text>1D-myo-inositol 1,3,4-trisphosphate + H2O = 1D-myo-inositol 3,4-bisphosphate + phosphate</text>
        <dbReference type="Rhea" id="RHEA:70319"/>
        <dbReference type="ChEBI" id="CHEBI:15377"/>
        <dbReference type="ChEBI" id="CHEBI:43474"/>
        <dbReference type="ChEBI" id="CHEBI:58414"/>
        <dbReference type="ChEBI" id="CHEBI:83241"/>
    </reaction>
    <physiologicalReaction direction="left-to-right" evidence="5">
        <dbReference type="Rhea" id="RHEA:70320"/>
    </physiologicalReaction>
</comment>
<dbReference type="CTD" id="3652"/>
<dbReference type="InterPro" id="IPR044897">
    <property type="entry name" value="INPP1_dom_1"/>
</dbReference>
<feature type="binding site" evidence="8">
    <location>
        <position position="162"/>
    </location>
    <ligand>
        <name>Mg(2+)</name>
        <dbReference type="ChEBI" id="CHEBI:18420"/>
        <label>1</label>
        <note>catalytic</note>
    </ligand>
</feature>
<dbReference type="Gene3D" id="4.10.460.10">
    <property type="entry name" value="Inositol Polyphosphate 1-phosphatase, domain 1"/>
    <property type="match status" value="1"/>
</dbReference>
<comment type="catalytic activity">
    <reaction evidence="6">
        <text>1D-myo-inositol 1,4-bisphosphate + H2O = 1D-myo-inositol 4-phosphate + phosphate</text>
        <dbReference type="Rhea" id="RHEA:15553"/>
        <dbReference type="ChEBI" id="CHEBI:15377"/>
        <dbReference type="ChEBI" id="CHEBI:43474"/>
        <dbReference type="ChEBI" id="CHEBI:58282"/>
        <dbReference type="ChEBI" id="CHEBI:58469"/>
        <dbReference type="EC" id="3.1.3.57"/>
    </reaction>
    <physiologicalReaction direction="left-to-right" evidence="6">
        <dbReference type="Rhea" id="RHEA:15554"/>
    </physiologicalReaction>
</comment>
<evidence type="ECO:0000313" key="9">
    <source>
        <dbReference type="Proteomes" id="UP000695007"/>
    </source>
</evidence>
<dbReference type="PROSITE" id="PS00630">
    <property type="entry name" value="IMP_2"/>
    <property type="match status" value="1"/>
</dbReference>
<dbReference type="PANTHER" id="PTHR43028:SF3">
    <property type="entry name" value="INOSITOL POLYPHOSPHATE 1-PHOSPHATASE"/>
    <property type="match status" value="1"/>
</dbReference>
<dbReference type="Gene3D" id="3.40.190.80">
    <property type="match status" value="1"/>
</dbReference>